<comment type="caution">
    <text evidence="2">The sequence shown here is derived from an EMBL/GenBank/DDBJ whole genome shotgun (WGS) entry which is preliminary data.</text>
</comment>
<evidence type="ECO:0000313" key="3">
    <source>
        <dbReference type="Proteomes" id="UP001186944"/>
    </source>
</evidence>
<dbReference type="Pfam" id="PF20266">
    <property type="entry name" value="Mab-21_C"/>
    <property type="match status" value="1"/>
</dbReference>
<protein>
    <recommendedName>
        <fullName evidence="1">Mab-21-like HhH/H2TH-like domain-containing protein</fullName>
    </recommendedName>
</protein>
<name>A0AA89C4E8_PINIB</name>
<dbReference type="EMBL" id="VSWD01000007">
    <property type="protein sequence ID" value="KAK3098866.1"/>
    <property type="molecule type" value="Genomic_DNA"/>
</dbReference>
<sequence length="701" mass="80790">MMSWHNNTHFYKVLIDVYLQQCVEEMKSKTNESLNKQISWFPMSLLNTTGLLELIKGWVHEDKHIIEDDRCQEDSEFHYLYIDLSSDLNDIPCSSRVYIDLAFCFVYVISAFVKRFSERRRLEPMHTFEEKRSLTVDSEPVITSKSNTSMHTALLPSKIANTIILHSFSRRNIGTTPSLSCDIHSFVRHTADMLAVQMDKFLVDRHVRASTPLQNVVSSPRISRRQMLRTTGRLNNAQNSEMEEADDDPMERVAWQEFHQKIVYGGRFVFNSLNYDDIIDKSSGPSKTLLDFYRNHCCLDFSKATVANLIVNYSLLMLEKSLMIVDQISGVRFLDFVPTGSCSLGTKCMTPNQYDVLFLLQCTDLQITHVLDRINLSDTPHGKLFLCSEQKSSHRLLKKKGEHTCLSCLEFSAVARELTDMALQKLNSEARSVIDRLPFRLQRTTSSGIVLTIDTRSVFGFGQSEISIRLIPCIPLHLPGCALSAMLYAVPSWSHHDIKRKPPSVRDRYTNFLSDNITYSSDLCWSVSYGNLESSYLQFLDWKFTVDGEQSCHVVCLQILKGLLASVSRKTLLSKGEIPSYILQSVIFFILVDSSTKQWSFQSLHARFSDAIHFLQRALQNKRLPNFFYSNPYVIKQLPYLNCNQFLTRGRQENLISELTPELTDKMLDFIECRLQETGLGQCVMDEYSEDMWEYEYFLQV</sequence>
<dbReference type="Gene3D" id="3.30.460.90">
    <property type="match status" value="1"/>
</dbReference>
<dbReference type="InterPro" id="IPR046906">
    <property type="entry name" value="Mab-21_HhH/H2TH-like"/>
</dbReference>
<dbReference type="AlphaFoldDB" id="A0AA89C4E8"/>
<dbReference type="SMART" id="SM01265">
    <property type="entry name" value="Mab-21"/>
    <property type="match status" value="1"/>
</dbReference>
<evidence type="ECO:0000313" key="2">
    <source>
        <dbReference type="EMBL" id="KAK3098866.1"/>
    </source>
</evidence>
<keyword evidence="3" id="KW-1185">Reference proteome</keyword>
<evidence type="ECO:0000259" key="1">
    <source>
        <dbReference type="Pfam" id="PF20266"/>
    </source>
</evidence>
<dbReference type="PANTHER" id="PTHR10656">
    <property type="entry name" value="CELL FATE DETERMINING PROTEIN MAB21-RELATED"/>
    <property type="match status" value="1"/>
</dbReference>
<accession>A0AA89C4E8</accession>
<dbReference type="InterPro" id="IPR024810">
    <property type="entry name" value="MAB21L/cGLR"/>
</dbReference>
<organism evidence="2 3">
    <name type="scientific">Pinctada imbricata</name>
    <name type="common">Atlantic pearl-oyster</name>
    <name type="synonym">Pinctada martensii</name>
    <dbReference type="NCBI Taxonomy" id="66713"/>
    <lineage>
        <taxon>Eukaryota</taxon>
        <taxon>Metazoa</taxon>
        <taxon>Spiralia</taxon>
        <taxon>Lophotrochozoa</taxon>
        <taxon>Mollusca</taxon>
        <taxon>Bivalvia</taxon>
        <taxon>Autobranchia</taxon>
        <taxon>Pteriomorphia</taxon>
        <taxon>Pterioida</taxon>
        <taxon>Pterioidea</taxon>
        <taxon>Pteriidae</taxon>
        <taxon>Pinctada</taxon>
    </lineage>
</organism>
<proteinExistence type="predicted"/>
<dbReference type="Gene3D" id="1.10.1410.40">
    <property type="match status" value="1"/>
</dbReference>
<dbReference type="Proteomes" id="UP001186944">
    <property type="component" value="Unassembled WGS sequence"/>
</dbReference>
<feature type="domain" description="Mab-21-like HhH/H2TH-like" evidence="1">
    <location>
        <begin position="555"/>
        <end position="631"/>
    </location>
</feature>
<reference evidence="2" key="1">
    <citation type="submission" date="2019-08" db="EMBL/GenBank/DDBJ databases">
        <title>The improved chromosome-level genome for the pearl oyster Pinctada fucata martensii using PacBio sequencing and Hi-C.</title>
        <authorList>
            <person name="Zheng Z."/>
        </authorList>
    </citation>
    <scope>NUCLEOTIDE SEQUENCE</scope>
    <source>
        <strain evidence="2">ZZ-2019</strain>
        <tissue evidence="2">Adductor muscle</tissue>
    </source>
</reference>
<gene>
    <name evidence="2" type="ORF">FSP39_023834</name>
</gene>
<dbReference type="PANTHER" id="PTHR10656:SF9">
    <property type="entry name" value="INOSITOL 1,4,5-TRISPHOSPHATE RECEPTOR-INTERACTING PROTEIN-LIKE 2"/>
    <property type="match status" value="1"/>
</dbReference>